<gene>
    <name evidence="1" type="ORF">COT80_01145</name>
</gene>
<comment type="caution">
    <text evidence="1">The sequence shown here is derived from an EMBL/GenBank/DDBJ whole genome shotgun (WGS) entry which is preliminary data.</text>
</comment>
<evidence type="ECO:0000313" key="2">
    <source>
        <dbReference type="Proteomes" id="UP000229056"/>
    </source>
</evidence>
<dbReference type="Proteomes" id="UP000229056">
    <property type="component" value="Unassembled WGS sequence"/>
</dbReference>
<proteinExistence type="predicted"/>
<dbReference type="AlphaFoldDB" id="A0A2H0W694"/>
<name>A0A2H0W694_9BACT</name>
<evidence type="ECO:0000313" key="1">
    <source>
        <dbReference type="EMBL" id="PIS06160.1"/>
    </source>
</evidence>
<dbReference type="EMBL" id="PEZY01000005">
    <property type="protein sequence ID" value="PIS06160.1"/>
    <property type="molecule type" value="Genomic_DNA"/>
</dbReference>
<accession>A0A2H0W694</accession>
<reference evidence="2" key="1">
    <citation type="submission" date="2017-09" db="EMBL/GenBank/DDBJ databases">
        <title>Depth-based differentiation of microbial function through sediment-hosted aquifers and enrichment of novel symbionts in the deep terrestrial subsurface.</title>
        <authorList>
            <person name="Probst A.J."/>
            <person name="Ladd B."/>
            <person name="Jarett J.K."/>
            <person name="Geller-Mcgrath D.E."/>
            <person name="Sieber C.M.K."/>
            <person name="Emerson J.B."/>
            <person name="Anantharaman K."/>
            <person name="Thomas B.C."/>
            <person name="Malmstrom R."/>
            <person name="Stieglmeier M."/>
            <person name="Klingl A."/>
            <person name="Woyke T."/>
            <person name="Ryan C.M."/>
            <person name="Banfield J.F."/>
        </authorList>
    </citation>
    <scope>NUCLEOTIDE SEQUENCE [LARGE SCALE GENOMIC DNA]</scope>
</reference>
<protein>
    <submittedName>
        <fullName evidence="1">Uncharacterized protein</fullName>
    </submittedName>
</protein>
<organism evidence="1 2">
    <name type="scientific">Candidatus Buchananbacteria bacterium CG10_big_fil_rev_8_21_14_0_10_33_19</name>
    <dbReference type="NCBI Taxonomy" id="1974525"/>
    <lineage>
        <taxon>Bacteria</taxon>
        <taxon>Candidatus Buchananiibacteriota</taxon>
    </lineage>
</organism>
<sequence length="83" mass="9534">MQQTAIDDSLDQDSILDSDEEIEEQLDWEEDLEKQYGGLSDGLIEKKSKAMGSGFSKQKQVMEENEFYKGTGKKKKIFLKHSK</sequence>